<dbReference type="RefSeq" id="WP_100796503.1">
    <property type="nucleotide sequence ID" value="NZ_JAEOAH010000005.1"/>
</dbReference>
<feature type="transmembrane region" description="Helical" evidence="1">
    <location>
        <begin position="6"/>
        <end position="25"/>
    </location>
</feature>
<comment type="caution">
    <text evidence="2">The sequence shown here is derived from an EMBL/GenBank/DDBJ whole genome shotgun (WGS) entry which is preliminary data.</text>
</comment>
<keyword evidence="3" id="KW-1185">Reference proteome</keyword>
<feature type="transmembrane region" description="Helical" evidence="1">
    <location>
        <begin position="37"/>
        <end position="61"/>
    </location>
</feature>
<gene>
    <name evidence="2" type="ORF">JFL43_05730</name>
</gene>
<accession>A0ABS1H4M2</accession>
<keyword evidence="1" id="KW-0812">Transmembrane</keyword>
<evidence type="ECO:0000256" key="1">
    <source>
        <dbReference type="SAM" id="Phobius"/>
    </source>
</evidence>
<sequence>MMVGSILWNCWAALIGFSIYFFMTFQSPKTPTTILTNSFIIAVVIFLVVFLVRFVIAFVFFTPQSEAAASEETALTEDGQIKNIQQTNEQLAVQTNNNKIEETAEEVAKAVQSMMLEDIK</sequence>
<proteinExistence type="predicted"/>
<protein>
    <submittedName>
        <fullName evidence="2">Uncharacterized protein</fullName>
    </submittedName>
</protein>
<name>A0ABS1H4M2_9BACL</name>
<organism evidence="2 3">
    <name type="scientific">Viridibacillus soli</name>
    <dbReference type="NCBI Taxonomy" id="2798301"/>
    <lineage>
        <taxon>Bacteria</taxon>
        <taxon>Bacillati</taxon>
        <taxon>Bacillota</taxon>
        <taxon>Bacilli</taxon>
        <taxon>Bacillales</taxon>
        <taxon>Caryophanaceae</taxon>
        <taxon>Viridibacillus</taxon>
    </lineage>
</organism>
<keyword evidence="1" id="KW-0472">Membrane</keyword>
<keyword evidence="1" id="KW-1133">Transmembrane helix</keyword>
<evidence type="ECO:0000313" key="2">
    <source>
        <dbReference type="EMBL" id="MBK3494365.1"/>
    </source>
</evidence>
<dbReference type="Proteomes" id="UP000618943">
    <property type="component" value="Unassembled WGS sequence"/>
</dbReference>
<evidence type="ECO:0000313" key="3">
    <source>
        <dbReference type="Proteomes" id="UP000618943"/>
    </source>
</evidence>
<reference evidence="2 3" key="1">
    <citation type="submission" date="2020-12" db="EMBL/GenBank/DDBJ databases">
        <title>YIM B01967 draft genome.</title>
        <authorList>
            <person name="Yan X."/>
        </authorList>
    </citation>
    <scope>NUCLEOTIDE SEQUENCE [LARGE SCALE GENOMIC DNA]</scope>
    <source>
        <strain evidence="2 3">YIM B01967</strain>
    </source>
</reference>
<dbReference type="EMBL" id="JAEOAH010000005">
    <property type="protein sequence ID" value="MBK3494365.1"/>
    <property type="molecule type" value="Genomic_DNA"/>
</dbReference>